<dbReference type="AlphaFoldDB" id="A0A917QPY8"/>
<evidence type="ECO:0000313" key="1">
    <source>
        <dbReference type="EMBL" id="GGK62412.1"/>
    </source>
</evidence>
<reference evidence="1" key="1">
    <citation type="journal article" date="2014" name="Int. J. Syst. Evol. Microbiol.">
        <title>Complete genome sequence of Corynebacterium casei LMG S-19264T (=DSM 44701T), isolated from a smear-ripened cheese.</title>
        <authorList>
            <consortium name="US DOE Joint Genome Institute (JGI-PGF)"/>
            <person name="Walter F."/>
            <person name="Albersmeier A."/>
            <person name="Kalinowski J."/>
            <person name="Ruckert C."/>
        </authorList>
    </citation>
    <scope>NUCLEOTIDE SEQUENCE</scope>
    <source>
        <strain evidence="1">JCM 3035</strain>
    </source>
</reference>
<dbReference type="EMBL" id="BMPQ01000004">
    <property type="protein sequence ID" value="GGK62412.1"/>
    <property type="molecule type" value="Genomic_DNA"/>
</dbReference>
<reference evidence="1" key="2">
    <citation type="submission" date="2020-09" db="EMBL/GenBank/DDBJ databases">
        <authorList>
            <person name="Sun Q."/>
            <person name="Ohkuma M."/>
        </authorList>
    </citation>
    <scope>NUCLEOTIDE SEQUENCE</scope>
    <source>
        <strain evidence="1">JCM 3035</strain>
    </source>
</reference>
<gene>
    <name evidence="1" type="ORF">GCM10010094_23850</name>
</gene>
<proteinExistence type="predicted"/>
<organism evidence="1 2">
    <name type="scientific">Streptomyces flaveus</name>
    <dbReference type="NCBI Taxonomy" id="66370"/>
    <lineage>
        <taxon>Bacteria</taxon>
        <taxon>Bacillati</taxon>
        <taxon>Actinomycetota</taxon>
        <taxon>Actinomycetes</taxon>
        <taxon>Kitasatosporales</taxon>
        <taxon>Streptomycetaceae</taxon>
        <taxon>Streptomyces</taxon>
        <taxon>Streptomyces aurantiacus group</taxon>
    </lineage>
</organism>
<sequence>MTPLPGVASADVDPKASAAAQPVMTNALRTLPIRDVLLTEIPLRIGQLVGSPDGLSPTDSLPPHLAVHTPAVRIAPSHW</sequence>
<comment type="caution">
    <text evidence="1">The sequence shown here is derived from an EMBL/GenBank/DDBJ whole genome shotgun (WGS) entry which is preliminary data.</text>
</comment>
<dbReference type="Proteomes" id="UP000637788">
    <property type="component" value="Unassembled WGS sequence"/>
</dbReference>
<evidence type="ECO:0000313" key="2">
    <source>
        <dbReference type="Proteomes" id="UP000637788"/>
    </source>
</evidence>
<protein>
    <submittedName>
        <fullName evidence="1">Uncharacterized protein</fullName>
    </submittedName>
</protein>
<name>A0A917QPY8_9ACTN</name>
<keyword evidence="2" id="KW-1185">Reference proteome</keyword>
<accession>A0A917QPY8</accession>